<dbReference type="Pfam" id="PF03781">
    <property type="entry name" value="FGE-sulfatase"/>
    <property type="match status" value="1"/>
</dbReference>
<dbReference type="PANTHER" id="PTHR23150:SF35">
    <property type="entry name" value="BLL6746 PROTEIN"/>
    <property type="match status" value="1"/>
</dbReference>
<evidence type="ECO:0000313" key="2">
    <source>
        <dbReference type="EMBL" id="PWN55078.1"/>
    </source>
</evidence>
<keyword evidence="3" id="KW-1185">Reference proteome</keyword>
<gene>
    <name evidence="2" type="ORF">DEH80_14205</name>
</gene>
<comment type="caution">
    <text evidence="2">The sequence shown here is derived from an EMBL/GenBank/DDBJ whole genome shotgun (WGS) entry which is preliminary data.</text>
</comment>
<reference evidence="2 3" key="1">
    <citation type="submission" date="2018-05" db="EMBL/GenBank/DDBJ databases">
        <title>Abyssibacter profundi OUC007T gen. nov., sp. nov, a marine bacterium isolated from seawater of the Mariana Trench.</title>
        <authorList>
            <person name="Zhou S."/>
        </authorList>
    </citation>
    <scope>NUCLEOTIDE SEQUENCE [LARGE SCALE GENOMIC DNA]</scope>
    <source>
        <strain evidence="2 3">OUC007</strain>
    </source>
</reference>
<dbReference type="PANTHER" id="PTHR23150">
    <property type="entry name" value="SULFATASE MODIFYING FACTOR 1, 2"/>
    <property type="match status" value="1"/>
</dbReference>
<dbReference type="Gene3D" id="3.90.1580.10">
    <property type="entry name" value="paralog of FGE (formylglycine-generating enzyme)"/>
    <property type="match status" value="1"/>
</dbReference>
<sequence length="475" mass="50977">MVVHAGADSGDLPNALARALDSDPKTLGALLSKLAPLGVRVAGTRGRLGLAWSGAAEAAASLSGGLFLPPPPSRSSLTKAQDQETVYWQSSGCTQGEAAGCNAYLQAFPDGVFASLATLRLATAVLDFEIEATEAQGTATEQSSARSGPGAEYPELAIIDVGDRLAITGAVTAVPWWRVRLDSGQVAFVPQAALPAGSAPAAPADMADPTVEAVRTSVATIPDGLPDPSQWLRFGEPAGSCSACVELVDVSKSLSRIQLTLRNKYSDQGLQRLDYRKPRRLWMARTEVTFDQFDAFARATGQPLPHDSGWGRGQQPVINVTHKLATAYADWLSLMTGAQVRLPTEFEWEAAARGGERSQYWWGRDVGDGRAACRECGSTWDGRQPAPVASFDPNPYGLYDTAGNVWEWVDGCRNVGDSQVDVKTAPSRFQCDEPLHLGGSWNSPARHLQPKYRYLSSNARENPDIGFRVIVTEYE</sequence>
<protein>
    <recommendedName>
        <fullName evidence="1">Sulfatase-modifying factor enzyme-like domain-containing protein</fullName>
    </recommendedName>
</protein>
<proteinExistence type="predicted"/>
<accession>A0A383XR24</accession>
<organism evidence="2 3">
    <name type="scientific">Abyssibacter profundi</name>
    <dbReference type="NCBI Taxonomy" id="2182787"/>
    <lineage>
        <taxon>Bacteria</taxon>
        <taxon>Pseudomonadati</taxon>
        <taxon>Pseudomonadota</taxon>
        <taxon>Gammaproteobacteria</taxon>
        <taxon>Chromatiales</taxon>
        <taxon>Oceanococcaceae</taxon>
        <taxon>Abyssibacter</taxon>
    </lineage>
</organism>
<dbReference type="GO" id="GO:0120147">
    <property type="term" value="F:formylglycine-generating oxidase activity"/>
    <property type="evidence" value="ECO:0007669"/>
    <property type="project" value="TreeGrafter"/>
</dbReference>
<evidence type="ECO:0000313" key="3">
    <source>
        <dbReference type="Proteomes" id="UP000251800"/>
    </source>
</evidence>
<dbReference type="Proteomes" id="UP000251800">
    <property type="component" value="Unassembled WGS sequence"/>
</dbReference>
<dbReference type="OrthoDB" id="9768004at2"/>
<feature type="domain" description="Sulfatase-modifying factor enzyme-like" evidence="1">
    <location>
        <begin position="277"/>
        <end position="470"/>
    </location>
</feature>
<dbReference type="SUPFAM" id="SSF56436">
    <property type="entry name" value="C-type lectin-like"/>
    <property type="match status" value="1"/>
</dbReference>
<dbReference type="EMBL" id="QEQK01000014">
    <property type="protein sequence ID" value="PWN55078.1"/>
    <property type="molecule type" value="Genomic_DNA"/>
</dbReference>
<evidence type="ECO:0000259" key="1">
    <source>
        <dbReference type="Pfam" id="PF03781"/>
    </source>
</evidence>
<dbReference type="InterPro" id="IPR005532">
    <property type="entry name" value="SUMF_dom"/>
</dbReference>
<dbReference type="InterPro" id="IPR042095">
    <property type="entry name" value="SUMF_sf"/>
</dbReference>
<dbReference type="InterPro" id="IPR016187">
    <property type="entry name" value="CTDL_fold"/>
</dbReference>
<name>A0A383XR24_9GAMM</name>
<dbReference type="InterPro" id="IPR051043">
    <property type="entry name" value="Sulfatase_Mod_Factor_Kinase"/>
</dbReference>
<dbReference type="AlphaFoldDB" id="A0A383XR24"/>